<accession>A0ABM9HCH9</accession>
<evidence type="ECO:0000313" key="1">
    <source>
        <dbReference type="EMBL" id="CAI2717879.1"/>
    </source>
</evidence>
<organism evidence="1 2">
    <name type="scientific">Nitrospina watsonii</name>
    <dbReference type="NCBI Taxonomy" id="1323948"/>
    <lineage>
        <taxon>Bacteria</taxon>
        <taxon>Pseudomonadati</taxon>
        <taxon>Nitrospinota/Tectimicrobiota group</taxon>
        <taxon>Nitrospinota</taxon>
        <taxon>Nitrospinia</taxon>
        <taxon>Nitrospinales</taxon>
        <taxon>Nitrospinaceae</taxon>
        <taxon>Nitrospina</taxon>
    </lineage>
</organism>
<keyword evidence="2" id="KW-1185">Reference proteome</keyword>
<evidence type="ECO:0000313" key="2">
    <source>
        <dbReference type="Proteomes" id="UP001157733"/>
    </source>
</evidence>
<dbReference type="Proteomes" id="UP001157733">
    <property type="component" value="Chromosome"/>
</dbReference>
<proteinExistence type="predicted"/>
<reference evidence="1 2" key="1">
    <citation type="submission" date="2022-09" db="EMBL/GenBank/DDBJ databases">
        <authorList>
            <person name="Kop L."/>
        </authorList>
    </citation>
    <scope>NUCLEOTIDE SEQUENCE [LARGE SCALE GENOMIC DNA]</scope>
    <source>
        <strain evidence="1 2">347</strain>
    </source>
</reference>
<sequence>MYINARKRHPGFAVMRLVGFLLISILCFADVGLADESPCEKAAKQLRGSLQMTQSQGGIWGYMEKASSLKKKSMLGFQVDGKLARLVTHWETLCAKEAPPQETYNIIASNLEQARQIVNKTPGRTPPQKLMEMIKGLNQSLDKAYGQLGL</sequence>
<dbReference type="EMBL" id="OX336137">
    <property type="protein sequence ID" value="CAI2717879.1"/>
    <property type="molecule type" value="Genomic_DNA"/>
</dbReference>
<protein>
    <submittedName>
        <fullName evidence="1">Uncharacterized protein</fullName>
    </submittedName>
</protein>
<gene>
    <name evidence="1" type="ORF">NSPWAT_1020</name>
</gene>
<name>A0ABM9HCH9_9BACT</name>